<dbReference type="Proteomes" id="UP001152888">
    <property type="component" value="Unassembled WGS sequence"/>
</dbReference>
<sequence length="87" mass="9444">MVRICSKHFLQQDFTTDASGRTWLKSGAVPKSIWPVVSSQCTSSSSIDISSKEVSVMPKGIASSLDETGSSIRSSSSRINTDERYVL</sequence>
<evidence type="ECO:0008006" key="4">
    <source>
        <dbReference type="Google" id="ProtNLM"/>
    </source>
</evidence>
<reference evidence="2" key="1">
    <citation type="submission" date="2022-03" db="EMBL/GenBank/DDBJ databases">
        <authorList>
            <person name="Sayadi A."/>
        </authorList>
    </citation>
    <scope>NUCLEOTIDE SEQUENCE</scope>
</reference>
<evidence type="ECO:0000256" key="1">
    <source>
        <dbReference type="SAM" id="MobiDB-lite"/>
    </source>
</evidence>
<dbReference type="AlphaFoldDB" id="A0A9P0JSR1"/>
<accession>A0A9P0JSR1</accession>
<feature type="compositionally biased region" description="Low complexity" evidence="1">
    <location>
        <begin position="70"/>
        <end position="79"/>
    </location>
</feature>
<evidence type="ECO:0000313" key="3">
    <source>
        <dbReference type="Proteomes" id="UP001152888"/>
    </source>
</evidence>
<evidence type="ECO:0000313" key="2">
    <source>
        <dbReference type="EMBL" id="CAH1959576.1"/>
    </source>
</evidence>
<comment type="caution">
    <text evidence="2">The sequence shown here is derived from an EMBL/GenBank/DDBJ whole genome shotgun (WGS) entry which is preliminary data.</text>
</comment>
<gene>
    <name evidence="2" type="ORF">ACAOBT_LOCUS3241</name>
</gene>
<organism evidence="2 3">
    <name type="scientific">Acanthoscelides obtectus</name>
    <name type="common">Bean weevil</name>
    <name type="synonym">Bruchus obtectus</name>
    <dbReference type="NCBI Taxonomy" id="200917"/>
    <lineage>
        <taxon>Eukaryota</taxon>
        <taxon>Metazoa</taxon>
        <taxon>Ecdysozoa</taxon>
        <taxon>Arthropoda</taxon>
        <taxon>Hexapoda</taxon>
        <taxon>Insecta</taxon>
        <taxon>Pterygota</taxon>
        <taxon>Neoptera</taxon>
        <taxon>Endopterygota</taxon>
        <taxon>Coleoptera</taxon>
        <taxon>Polyphaga</taxon>
        <taxon>Cucujiformia</taxon>
        <taxon>Chrysomeloidea</taxon>
        <taxon>Chrysomelidae</taxon>
        <taxon>Bruchinae</taxon>
        <taxon>Bruchini</taxon>
        <taxon>Acanthoscelides</taxon>
    </lineage>
</organism>
<feature type="region of interest" description="Disordered" evidence="1">
    <location>
        <begin position="64"/>
        <end position="87"/>
    </location>
</feature>
<name>A0A9P0JSR1_ACAOB</name>
<dbReference type="EMBL" id="CAKOFQ010006683">
    <property type="protein sequence ID" value="CAH1959576.1"/>
    <property type="molecule type" value="Genomic_DNA"/>
</dbReference>
<proteinExistence type="predicted"/>
<keyword evidence="3" id="KW-1185">Reference proteome</keyword>
<protein>
    <recommendedName>
        <fullName evidence="4">THAP-type domain-containing protein</fullName>
    </recommendedName>
</protein>